<dbReference type="EMBL" id="NRRE01000011">
    <property type="protein sequence ID" value="MBK1696116.1"/>
    <property type="molecule type" value="Genomic_DNA"/>
</dbReference>
<reference evidence="8" key="1">
    <citation type="submission" date="2017-08" db="EMBL/GenBank/DDBJ databases">
        <authorList>
            <person name="Imhoff J.F."/>
            <person name="Rahn T."/>
            <person name="Kuenzel S."/>
            <person name="Neulinger S.C."/>
        </authorList>
    </citation>
    <scope>NUCLEOTIDE SEQUENCE</scope>
    <source>
        <strain evidence="8">DSM 9154</strain>
    </source>
</reference>
<feature type="transmembrane region" description="Helical" evidence="7">
    <location>
        <begin position="78"/>
        <end position="101"/>
    </location>
</feature>
<dbReference type="Proteomes" id="UP000778970">
    <property type="component" value="Unassembled WGS sequence"/>
</dbReference>
<comment type="caution">
    <text evidence="8">The sequence shown here is derived from an EMBL/GenBank/DDBJ whole genome shotgun (WGS) entry which is preliminary data.</text>
</comment>
<evidence type="ECO:0000256" key="6">
    <source>
        <dbReference type="SAM" id="MobiDB-lite"/>
    </source>
</evidence>
<evidence type="ECO:0000256" key="5">
    <source>
        <dbReference type="ARBA" id="ARBA00023136"/>
    </source>
</evidence>
<reference evidence="8" key="2">
    <citation type="journal article" date="2020" name="Microorganisms">
        <title>Osmotic Adaptation and Compatible Solute Biosynthesis of Phototrophic Bacteria as Revealed from Genome Analyses.</title>
        <authorList>
            <person name="Imhoff J.F."/>
            <person name="Rahn T."/>
            <person name="Kunzel S."/>
            <person name="Keller A."/>
            <person name="Neulinger S.C."/>
        </authorList>
    </citation>
    <scope>NUCLEOTIDE SEQUENCE</scope>
    <source>
        <strain evidence="8">DSM 9154</strain>
    </source>
</reference>
<evidence type="ECO:0000313" key="9">
    <source>
        <dbReference type="Proteomes" id="UP000778970"/>
    </source>
</evidence>
<dbReference type="Pfam" id="PF03631">
    <property type="entry name" value="Virul_fac_BrkB"/>
    <property type="match status" value="1"/>
</dbReference>
<evidence type="ECO:0000256" key="1">
    <source>
        <dbReference type="ARBA" id="ARBA00004651"/>
    </source>
</evidence>
<dbReference type="NCBIfam" id="TIGR00765">
    <property type="entry name" value="yihY_not_rbn"/>
    <property type="match status" value="1"/>
</dbReference>
<proteinExistence type="predicted"/>
<dbReference type="GO" id="GO:0005886">
    <property type="term" value="C:plasma membrane"/>
    <property type="evidence" value="ECO:0007669"/>
    <property type="project" value="UniProtKB-SubCell"/>
</dbReference>
<feature type="transmembrane region" description="Helical" evidence="7">
    <location>
        <begin position="218"/>
        <end position="244"/>
    </location>
</feature>
<dbReference type="InterPro" id="IPR017039">
    <property type="entry name" value="Virul_fac_BrkB"/>
</dbReference>
<sequence length="331" mass="35760">MAAGDSADRRARPLRPANTSSRQDRRKEATMLNAISREIGEPRLSHLKGISAKGWLQVFKNIKGRIERDNIPIVTSGIAFWFMLAVFPLIAAMVSIAGLAIDPQAMADQMGYFAASLPQETASLLRGQAQAIASGGESVGWIALASLVLTLYSASSGTKNLMDGLNIACQVEETRGVLKRNAVGVALTLVLIGIAMLGLAVVAVVPLLLQAIGLASTFGFLIAFVRWPILALLTILSFAVIYRFGPHRRNAHWRWITPGALFGTLLWLVGSALFSVFIQNFGNYNETYGSLAGVIILMLWLWLSTFCVLFGAELNSELERRTPDGAAQQSG</sequence>
<dbReference type="PIRSF" id="PIRSF035875">
    <property type="entry name" value="RNase_BN"/>
    <property type="match status" value="1"/>
</dbReference>
<evidence type="ECO:0000256" key="7">
    <source>
        <dbReference type="SAM" id="Phobius"/>
    </source>
</evidence>
<dbReference type="PANTHER" id="PTHR30213:SF0">
    <property type="entry name" value="UPF0761 MEMBRANE PROTEIN YIHY"/>
    <property type="match status" value="1"/>
</dbReference>
<comment type="subcellular location">
    <subcellularLocation>
        <location evidence="1">Cell membrane</location>
        <topology evidence="1">Multi-pass membrane protein</topology>
    </subcellularLocation>
</comment>
<keyword evidence="5 7" id="KW-0472">Membrane</keyword>
<feature type="transmembrane region" description="Helical" evidence="7">
    <location>
        <begin position="256"/>
        <end position="278"/>
    </location>
</feature>
<evidence type="ECO:0000256" key="4">
    <source>
        <dbReference type="ARBA" id="ARBA00022989"/>
    </source>
</evidence>
<protein>
    <submittedName>
        <fullName evidence="8">YihY/virulence factor BrkB family protein</fullName>
    </submittedName>
</protein>
<feature type="transmembrane region" description="Helical" evidence="7">
    <location>
        <begin position="290"/>
        <end position="312"/>
    </location>
</feature>
<feature type="region of interest" description="Disordered" evidence="6">
    <location>
        <begin position="1"/>
        <end position="26"/>
    </location>
</feature>
<name>A0A934UZ53_9PROT</name>
<gene>
    <name evidence="8" type="ORF">CKO21_02515</name>
</gene>
<keyword evidence="2" id="KW-1003">Cell membrane</keyword>
<organism evidence="8 9">
    <name type="scientific">Rhodovibrio salinarum</name>
    <dbReference type="NCBI Taxonomy" id="1087"/>
    <lineage>
        <taxon>Bacteria</taxon>
        <taxon>Pseudomonadati</taxon>
        <taxon>Pseudomonadota</taxon>
        <taxon>Alphaproteobacteria</taxon>
        <taxon>Rhodospirillales</taxon>
        <taxon>Rhodovibrionaceae</taxon>
        <taxon>Rhodovibrio</taxon>
    </lineage>
</organism>
<feature type="transmembrane region" description="Helical" evidence="7">
    <location>
        <begin position="185"/>
        <end position="212"/>
    </location>
</feature>
<keyword evidence="9" id="KW-1185">Reference proteome</keyword>
<evidence type="ECO:0000256" key="2">
    <source>
        <dbReference type="ARBA" id="ARBA00022475"/>
    </source>
</evidence>
<evidence type="ECO:0000313" key="8">
    <source>
        <dbReference type="EMBL" id="MBK1696116.1"/>
    </source>
</evidence>
<accession>A0A934UZ53</accession>
<dbReference type="PANTHER" id="PTHR30213">
    <property type="entry name" value="INNER MEMBRANE PROTEIN YHJD"/>
    <property type="match status" value="1"/>
</dbReference>
<evidence type="ECO:0000256" key="3">
    <source>
        <dbReference type="ARBA" id="ARBA00022692"/>
    </source>
</evidence>
<keyword evidence="4 7" id="KW-1133">Transmembrane helix</keyword>
<keyword evidence="3 7" id="KW-0812">Transmembrane</keyword>
<feature type="compositionally biased region" description="Basic and acidic residues" evidence="6">
    <location>
        <begin position="1"/>
        <end position="11"/>
    </location>
</feature>
<dbReference type="AlphaFoldDB" id="A0A934UZ53"/>